<organism evidence="6 7">
    <name type="scientific">Ectocarpus siliculosus</name>
    <name type="common">Brown alga</name>
    <name type="synonym">Conferva siliculosa</name>
    <dbReference type="NCBI Taxonomy" id="2880"/>
    <lineage>
        <taxon>Eukaryota</taxon>
        <taxon>Sar</taxon>
        <taxon>Stramenopiles</taxon>
        <taxon>Ochrophyta</taxon>
        <taxon>PX clade</taxon>
        <taxon>Phaeophyceae</taxon>
        <taxon>Ectocarpales</taxon>
        <taxon>Ectocarpaceae</taxon>
        <taxon>Ectocarpus</taxon>
    </lineage>
</organism>
<keyword evidence="7" id="KW-1185">Reference proteome</keyword>
<feature type="repeat" description="RCC1" evidence="3">
    <location>
        <begin position="364"/>
        <end position="415"/>
    </location>
</feature>
<proteinExistence type="predicted"/>
<feature type="repeat" description="RCC1" evidence="3">
    <location>
        <begin position="475"/>
        <end position="528"/>
    </location>
</feature>
<evidence type="ECO:0000313" key="7">
    <source>
        <dbReference type="Proteomes" id="UP000002630"/>
    </source>
</evidence>
<evidence type="ECO:0000256" key="3">
    <source>
        <dbReference type="PROSITE-ProRule" id="PRU00235"/>
    </source>
</evidence>
<dbReference type="STRING" id="2880.D8LKE8"/>
<dbReference type="Proteomes" id="UP000002630">
    <property type="component" value="Linkage Group LG19"/>
</dbReference>
<feature type="repeat" description="RCC1" evidence="3">
    <location>
        <begin position="221"/>
        <end position="282"/>
    </location>
</feature>
<accession>D8LKE8</accession>
<dbReference type="OMA" id="RPAKLTY"/>
<dbReference type="GO" id="GO:0005085">
    <property type="term" value="F:guanyl-nucleotide exchange factor activity"/>
    <property type="evidence" value="ECO:0007669"/>
    <property type="project" value="TreeGrafter"/>
</dbReference>
<feature type="repeat" description="RCC1" evidence="3">
    <location>
        <begin position="110"/>
        <end position="165"/>
    </location>
</feature>
<dbReference type="InterPro" id="IPR051553">
    <property type="entry name" value="Ran_GTPase-activating"/>
</dbReference>
<feature type="repeat" description="RCC1" evidence="3">
    <location>
        <begin position="166"/>
        <end position="220"/>
    </location>
</feature>
<feature type="domain" description="RCC1-like" evidence="5">
    <location>
        <begin position="111"/>
        <end position="524"/>
    </location>
</feature>
<feature type="region of interest" description="Disordered" evidence="4">
    <location>
        <begin position="1"/>
        <end position="27"/>
    </location>
</feature>
<keyword evidence="1" id="KW-0344">Guanine-nucleotide releasing factor</keyword>
<dbReference type="AlphaFoldDB" id="D8LKE8"/>
<feature type="repeat" description="RCC1" evidence="3">
    <location>
        <begin position="283"/>
        <end position="362"/>
    </location>
</feature>
<dbReference type="GO" id="GO:0005737">
    <property type="term" value="C:cytoplasm"/>
    <property type="evidence" value="ECO:0007669"/>
    <property type="project" value="TreeGrafter"/>
</dbReference>
<dbReference type="PANTHER" id="PTHR45982">
    <property type="entry name" value="REGULATOR OF CHROMOSOME CONDENSATION"/>
    <property type="match status" value="1"/>
</dbReference>
<dbReference type="SUPFAM" id="SSF50985">
    <property type="entry name" value="RCC1/BLIP-II"/>
    <property type="match status" value="1"/>
</dbReference>
<sequence>MSSQKRGRTDGHLSKEQYNAGGGASSSQVQGFSFGGASGLSSAPVADQDTLTARKIVRVGTGRMRRLNKKFKDAVQQVLARDGDTDLTYMVADYLSYSARVHQTFFADHGQVHMCGNGDCGQLGFGTEEMRDMDVKVPRLLPGLSKHRVTAVTCGGIATAALTESGRVFTWGSSDDGGIGRLSGPDAPEQFPGEVKEGLEGATIIGLASGDCQTIALDLSGKVYGWGCFKDKEGKQWFQAPADKGSKACKGAAKRPIVISGLPPHVADIKCGNSFCLALTMAGEVLSWGIGEIGELGREVCSMKVPPVPGSDEEPPYDFDGIQRDHLTPAGMYRAAEDGGARMENVKAIGCGDFHSLLVTRADADVYACGLNSYGQLGLGDTDNRKRLALVRDLAALNTMAVAGGGMHSLVLTTEGLFSFGRKDSGQLGCTAAINKGDWGAFETSPMEVHLPSGAGSPRKVECGTNHCLVITDKHELYTWGYGEMGALGHGKDVDCNLPKKVDTAKRGITKVLDADGGGQHSAILGETADS</sequence>
<dbReference type="Pfam" id="PF25390">
    <property type="entry name" value="WD40_RLD"/>
    <property type="match status" value="1"/>
</dbReference>
<dbReference type="InterPro" id="IPR058923">
    <property type="entry name" value="RCC1-like_dom"/>
</dbReference>
<dbReference type="PANTHER" id="PTHR45982:SF1">
    <property type="entry name" value="REGULATOR OF CHROMOSOME CONDENSATION"/>
    <property type="match status" value="1"/>
</dbReference>
<feature type="repeat" description="RCC1" evidence="3">
    <location>
        <begin position="415"/>
        <end position="474"/>
    </location>
</feature>
<dbReference type="PRINTS" id="PR00633">
    <property type="entry name" value="RCCNDNSATION"/>
</dbReference>
<gene>
    <name evidence="6" type="ORF">Esi_0030_0016</name>
</gene>
<evidence type="ECO:0000256" key="2">
    <source>
        <dbReference type="ARBA" id="ARBA00022737"/>
    </source>
</evidence>
<dbReference type="Gene3D" id="2.130.10.30">
    <property type="entry name" value="Regulator of chromosome condensation 1/beta-lactamase-inhibitor protein II"/>
    <property type="match status" value="1"/>
</dbReference>
<dbReference type="EMBL" id="FN648487">
    <property type="protein sequence ID" value="CBN74538.1"/>
    <property type="molecule type" value="Genomic_DNA"/>
</dbReference>
<reference evidence="6 7" key="1">
    <citation type="journal article" date="2010" name="Nature">
        <title>The Ectocarpus genome and the independent evolution of multicellularity in brown algae.</title>
        <authorList>
            <person name="Cock J.M."/>
            <person name="Sterck L."/>
            <person name="Rouze P."/>
            <person name="Scornet D."/>
            <person name="Allen A.E."/>
            <person name="Amoutzias G."/>
            <person name="Anthouard V."/>
            <person name="Artiguenave F."/>
            <person name="Aury J.M."/>
            <person name="Badger J.H."/>
            <person name="Beszteri B."/>
            <person name="Billiau K."/>
            <person name="Bonnet E."/>
            <person name="Bothwell J.H."/>
            <person name="Bowler C."/>
            <person name="Boyen C."/>
            <person name="Brownlee C."/>
            <person name="Carrano C.J."/>
            <person name="Charrier B."/>
            <person name="Cho G.Y."/>
            <person name="Coelho S.M."/>
            <person name="Collen J."/>
            <person name="Corre E."/>
            <person name="Da Silva C."/>
            <person name="Delage L."/>
            <person name="Delaroque N."/>
            <person name="Dittami S.M."/>
            <person name="Doulbeau S."/>
            <person name="Elias M."/>
            <person name="Farnham G."/>
            <person name="Gachon C.M."/>
            <person name="Gschloessl B."/>
            <person name="Heesch S."/>
            <person name="Jabbari K."/>
            <person name="Jubin C."/>
            <person name="Kawai H."/>
            <person name="Kimura K."/>
            <person name="Kloareg B."/>
            <person name="Kupper F.C."/>
            <person name="Lang D."/>
            <person name="Le Bail A."/>
            <person name="Leblanc C."/>
            <person name="Lerouge P."/>
            <person name="Lohr M."/>
            <person name="Lopez P.J."/>
            <person name="Martens C."/>
            <person name="Maumus F."/>
            <person name="Michel G."/>
            <person name="Miranda-Saavedra D."/>
            <person name="Morales J."/>
            <person name="Moreau H."/>
            <person name="Motomura T."/>
            <person name="Nagasato C."/>
            <person name="Napoli C.A."/>
            <person name="Nelson D.R."/>
            <person name="Nyvall-Collen P."/>
            <person name="Peters A.F."/>
            <person name="Pommier C."/>
            <person name="Potin P."/>
            <person name="Poulain J."/>
            <person name="Quesneville H."/>
            <person name="Read B."/>
            <person name="Rensing S.A."/>
            <person name="Ritter A."/>
            <person name="Rousvoal S."/>
            <person name="Samanta M."/>
            <person name="Samson G."/>
            <person name="Schroeder D.C."/>
            <person name="Segurens B."/>
            <person name="Strittmatter M."/>
            <person name="Tonon T."/>
            <person name="Tregear J.W."/>
            <person name="Valentin K."/>
            <person name="von Dassow P."/>
            <person name="Yamagishi T."/>
            <person name="Van de Peer Y."/>
            <person name="Wincker P."/>
        </authorList>
    </citation>
    <scope>NUCLEOTIDE SEQUENCE [LARGE SCALE GENOMIC DNA]</scope>
    <source>
        <strain evidence="7">Ec32 / CCAP1310/4</strain>
    </source>
</reference>
<dbReference type="FunCoup" id="D8LKE8">
    <property type="interactions" value="271"/>
</dbReference>
<evidence type="ECO:0000259" key="5">
    <source>
        <dbReference type="Pfam" id="PF25390"/>
    </source>
</evidence>
<dbReference type="InterPro" id="IPR000408">
    <property type="entry name" value="Reg_chr_condens"/>
</dbReference>
<dbReference type="InterPro" id="IPR009091">
    <property type="entry name" value="RCC1/BLIP-II"/>
</dbReference>
<protein>
    <recommendedName>
        <fullName evidence="5">RCC1-like domain-containing protein</fullName>
    </recommendedName>
</protein>
<evidence type="ECO:0000256" key="1">
    <source>
        <dbReference type="ARBA" id="ARBA00022658"/>
    </source>
</evidence>
<dbReference type="OrthoDB" id="61110at2759"/>
<keyword evidence="2" id="KW-0677">Repeat</keyword>
<dbReference type="PROSITE" id="PS50012">
    <property type="entry name" value="RCC1_3"/>
    <property type="match status" value="7"/>
</dbReference>
<dbReference type="eggNOG" id="KOG1426">
    <property type="taxonomic scope" value="Eukaryota"/>
</dbReference>
<dbReference type="InParanoid" id="D8LKE8"/>
<evidence type="ECO:0000313" key="6">
    <source>
        <dbReference type="EMBL" id="CBN74538.1"/>
    </source>
</evidence>
<dbReference type="EMBL" id="FN649744">
    <property type="protein sequence ID" value="CBN74538.1"/>
    <property type="molecule type" value="Genomic_DNA"/>
</dbReference>
<evidence type="ECO:0000256" key="4">
    <source>
        <dbReference type="SAM" id="MobiDB-lite"/>
    </source>
</evidence>
<name>D8LKE8_ECTSI</name>